<dbReference type="OrthoDB" id="8479024at2"/>
<dbReference type="RefSeq" id="WP_142494458.1">
    <property type="nucleotide sequence ID" value="NZ_FXTO01000029.1"/>
</dbReference>
<reference evidence="1 2" key="1">
    <citation type="submission" date="2017-05" db="EMBL/GenBank/DDBJ databases">
        <authorList>
            <person name="Varghese N."/>
            <person name="Submissions S."/>
        </authorList>
    </citation>
    <scope>NUCLEOTIDE SEQUENCE [LARGE SCALE GENOMIC DNA]</scope>
    <source>
        <strain evidence="1 2">DSM 29506</strain>
    </source>
</reference>
<sequence>MKILGVALLAVIGLAGWVRLAPSDPVRWHVAVDGQQDADFPGGVRRVLMGDRQAFVRLDAIIRATARTRVLAGSVADGRVTYITRSAVWGFPDYTTVELRKDVLVIYGRLRFGRSDFGVNRARVEGWLAALVDGGGQA</sequence>
<protein>
    <recommendedName>
        <fullName evidence="3">DUF1499 domain-containing protein</fullName>
    </recommendedName>
</protein>
<evidence type="ECO:0008006" key="3">
    <source>
        <dbReference type="Google" id="ProtNLM"/>
    </source>
</evidence>
<dbReference type="AlphaFoldDB" id="A0A521FFY1"/>
<evidence type="ECO:0000313" key="1">
    <source>
        <dbReference type="EMBL" id="SMO95082.1"/>
    </source>
</evidence>
<keyword evidence="2" id="KW-1185">Reference proteome</keyword>
<dbReference type="Pfam" id="PF07386">
    <property type="entry name" value="DUF1499"/>
    <property type="match status" value="1"/>
</dbReference>
<proteinExistence type="predicted"/>
<name>A0A521FFY1_9RHOB</name>
<gene>
    <name evidence="1" type="ORF">SAMN06265173_12919</name>
</gene>
<organism evidence="1 2">
    <name type="scientific">Thalassovita litoralis</name>
    <dbReference type="NCBI Taxonomy" id="1010611"/>
    <lineage>
        <taxon>Bacteria</taxon>
        <taxon>Pseudomonadati</taxon>
        <taxon>Pseudomonadota</taxon>
        <taxon>Alphaproteobacteria</taxon>
        <taxon>Rhodobacterales</taxon>
        <taxon>Roseobacteraceae</taxon>
        <taxon>Thalassovita</taxon>
    </lineage>
</organism>
<evidence type="ECO:0000313" key="2">
    <source>
        <dbReference type="Proteomes" id="UP000316030"/>
    </source>
</evidence>
<accession>A0A521FFY1</accession>
<dbReference type="InterPro" id="IPR010865">
    <property type="entry name" value="DUF1499"/>
</dbReference>
<dbReference type="Proteomes" id="UP000316030">
    <property type="component" value="Unassembled WGS sequence"/>
</dbReference>
<dbReference type="EMBL" id="FXTO01000029">
    <property type="protein sequence ID" value="SMO95082.1"/>
    <property type="molecule type" value="Genomic_DNA"/>
</dbReference>